<evidence type="ECO:0000313" key="2">
    <source>
        <dbReference type="Proteomes" id="UP000664859"/>
    </source>
</evidence>
<gene>
    <name evidence="1" type="ORF">JKP88DRAFT_337758</name>
</gene>
<dbReference type="Proteomes" id="UP000664859">
    <property type="component" value="Unassembled WGS sequence"/>
</dbReference>
<sequence length="185" mass="20743">MSVPEVRVFQVMNEVRLLPKEAWSLNWESHMGLQPSAKFSLTQRSRRYYAGAVVSKRLVELEVKDLIGTPLPRLPDQLSRLKIVQYSRVRSIGIPQVKHIGCLEIDDRTDAGSECWVRKFLEGLKCSVQSLSLKTSHWAACTALSLPRGIETAHFEKRLDYTGVRKGLHRAPHSSTSSIGSAFGA</sequence>
<dbReference type="EMBL" id="JAFCMP010000547">
    <property type="protein sequence ID" value="KAG5175609.1"/>
    <property type="molecule type" value="Genomic_DNA"/>
</dbReference>
<dbReference type="AlphaFoldDB" id="A0A835YR25"/>
<organism evidence="1 2">
    <name type="scientific">Tribonema minus</name>
    <dbReference type="NCBI Taxonomy" id="303371"/>
    <lineage>
        <taxon>Eukaryota</taxon>
        <taxon>Sar</taxon>
        <taxon>Stramenopiles</taxon>
        <taxon>Ochrophyta</taxon>
        <taxon>PX clade</taxon>
        <taxon>Xanthophyceae</taxon>
        <taxon>Tribonematales</taxon>
        <taxon>Tribonemataceae</taxon>
        <taxon>Tribonema</taxon>
    </lineage>
</organism>
<proteinExistence type="predicted"/>
<comment type="caution">
    <text evidence="1">The sequence shown here is derived from an EMBL/GenBank/DDBJ whole genome shotgun (WGS) entry which is preliminary data.</text>
</comment>
<protein>
    <submittedName>
        <fullName evidence="1">Uncharacterized protein</fullName>
    </submittedName>
</protein>
<name>A0A835YR25_9STRA</name>
<evidence type="ECO:0000313" key="1">
    <source>
        <dbReference type="EMBL" id="KAG5175609.1"/>
    </source>
</evidence>
<reference evidence="1" key="1">
    <citation type="submission" date="2021-02" db="EMBL/GenBank/DDBJ databases">
        <title>First Annotated Genome of the Yellow-green Alga Tribonema minus.</title>
        <authorList>
            <person name="Mahan K.M."/>
        </authorList>
    </citation>
    <scope>NUCLEOTIDE SEQUENCE</scope>
    <source>
        <strain evidence="1">UTEX B ZZ1240</strain>
    </source>
</reference>
<keyword evidence="2" id="KW-1185">Reference proteome</keyword>
<accession>A0A835YR25</accession>